<feature type="region of interest" description="Disordered" evidence="1">
    <location>
        <begin position="77"/>
        <end position="98"/>
    </location>
</feature>
<proteinExistence type="predicted"/>
<keyword evidence="3" id="KW-1185">Reference proteome</keyword>
<evidence type="ECO:0000313" key="3">
    <source>
        <dbReference type="Proteomes" id="UP000233786"/>
    </source>
</evidence>
<comment type="caution">
    <text evidence="2">The sequence shown here is derived from an EMBL/GenBank/DDBJ whole genome shotgun (WGS) entry which is preliminary data.</text>
</comment>
<dbReference type="Proteomes" id="UP000233786">
    <property type="component" value="Unassembled WGS sequence"/>
</dbReference>
<protein>
    <submittedName>
        <fullName evidence="2">Uncharacterized protein</fullName>
    </submittedName>
</protein>
<evidence type="ECO:0000313" key="2">
    <source>
        <dbReference type="EMBL" id="PKW19204.1"/>
    </source>
</evidence>
<accession>A0A2N3Y8E4</accession>
<reference evidence="2" key="1">
    <citation type="submission" date="2017-12" db="EMBL/GenBank/DDBJ databases">
        <title>Sequencing the genomes of 1000 Actinobacteria strains.</title>
        <authorList>
            <person name="Klenk H.-P."/>
        </authorList>
    </citation>
    <scope>NUCLEOTIDE SEQUENCE [LARGE SCALE GENOMIC DNA]</scope>
    <source>
        <strain evidence="2">DSM 44228</strain>
    </source>
</reference>
<evidence type="ECO:0000256" key="1">
    <source>
        <dbReference type="SAM" id="MobiDB-lite"/>
    </source>
</evidence>
<dbReference type="EMBL" id="PJNB01000001">
    <property type="protein sequence ID" value="PKW19204.1"/>
    <property type="molecule type" value="Genomic_DNA"/>
</dbReference>
<name>A0A2N3Y8E4_SACSN</name>
<dbReference type="AlphaFoldDB" id="A0A2N3Y8E4"/>
<dbReference type="STRING" id="994479.GCA_000194155_00803"/>
<organism evidence="2 3">
    <name type="scientific">Saccharopolyspora spinosa</name>
    <dbReference type="NCBI Taxonomy" id="60894"/>
    <lineage>
        <taxon>Bacteria</taxon>
        <taxon>Bacillati</taxon>
        <taxon>Actinomycetota</taxon>
        <taxon>Actinomycetes</taxon>
        <taxon>Pseudonocardiales</taxon>
        <taxon>Pseudonocardiaceae</taxon>
        <taxon>Saccharopolyspora</taxon>
    </lineage>
</organism>
<sequence>MAQAPAIHVGSDTRAKSQEEALRDAKFAIEETGLQVTFTSGPHIGGAGTLDGSGVAVLVTCLSLDSRTFIEVVGSSDDSNAAGQARNRVRTITMGPAS</sequence>
<gene>
    <name evidence="2" type="ORF">A8926_7366</name>
</gene>